<dbReference type="EMBL" id="PHWZ01001087">
    <property type="protein sequence ID" value="TEY27723.1"/>
    <property type="molecule type" value="Genomic_DNA"/>
</dbReference>
<gene>
    <name evidence="3" type="ORF">BOTCAL_1091g00010</name>
</gene>
<organism evidence="3 4">
    <name type="scientific">Botryotinia calthae</name>
    <dbReference type="NCBI Taxonomy" id="38488"/>
    <lineage>
        <taxon>Eukaryota</taxon>
        <taxon>Fungi</taxon>
        <taxon>Dikarya</taxon>
        <taxon>Ascomycota</taxon>
        <taxon>Pezizomycotina</taxon>
        <taxon>Leotiomycetes</taxon>
        <taxon>Helotiales</taxon>
        <taxon>Sclerotiniaceae</taxon>
        <taxon>Botryotinia</taxon>
    </lineage>
</organism>
<keyword evidence="2" id="KW-0732">Signal</keyword>
<feature type="chain" id="PRO_5021360564" description="Apple domain-containing protein" evidence="2">
    <location>
        <begin position="17"/>
        <end position="377"/>
    </location>
</feature>
<dbReference type="OrthoDB" id="3923593at2759"/>
<feature type="signal peptide" evidence="2">
    <location>
        <begin position="1"/>
        <end position="16"/>
    </location>
</feature>
<evidence type="ECO:0008006" key="5">
    <source>
        <dbReference type="Google" id="ProtNLM"/>
    </source>
</evidence>
<feature type="region of interest" description="Disordered" evidence="1">
    <location>
        <begin position="272"/>
        <end position="306"/>
    </location>
</feature>
<evidence type="ECO:0000313" key="3">
    <source>
        <dbReference type="EMBL" id="TEY27723.1"/>
    </source>
</evidence>
<accession>A0A4Y8CEK1</accession>
<evidence type="ECO:0000313" key="4">
    <source>
        <dbReference type="Proteomes" id="UP000297299"/>
    </source>
</evidence>
<feature type="compositionally biased region" description="Acidic residues" evidence="1">
    <location>
        <begin position="356"/>
        <end position="377"/>
    </location>
</feature>
<keyword evidence="4" id="KW-1185">Reference proteome</keyword>
<feature type="region of interest" description="Disordered" evidence="1">
    <location>
        <begin position="211"/>
        <end position="247"/>
    </location>
</feature>
<proteinExistence type="predicted"/>
<comment type="caution">
    <text evidence="3">The sequence shown here is derived from an EMBL/GenBank/DDBJ whole genome shotgun (WGS) entry which is preliminary data.</text>
</comment>
<dbReference type="STRING" id="38488.A0A4Y8CEK1"/>
<evidence type="ECO:0000256" key="2">
    <source>
        <dbReference type="SAM" id="SignalP"/>
    </source>
</evidence>
<sequence>MRVLIVLSALTGLSQAVVVAPRQAISPSEVAVTSTTLSTFTNTFTTAYPIITTATTCNVNSAVPTGTCSAGGVWSSAGGNYYSQQCSASLSGGTVIRAYVEPIGAAGTSICISICNVLNNLKTAASSCNGIVFTTIGALNQCFLRNGAVTQVPAASSVFNIVQYTTNPCVVTSTALQTDTSYETVTSTIEVIYTSTVTPSAAASTSVITTPPAATTTSTSEVPSVAVTTSTSETPSAAATSSSSDIPSAAASSSAIVIPSTNATISTSEIPSAATTTSIPTFSPTNTTNTTISTSQPPTILPTLPSTNTTNTTIITSHLPSAAIPTLIYTNSSISISISTPTTTSAAASSSIAVVDDNDDDDDDDVCYYDDEEEDEY</sequence>
<protein>
    <recommendedName>
        <fullName evidence="5">Apple domain-containing protein</fullName>
    </recommendedName>
</protein>
<feature type="region of interest" description="Disordered" evidence="1">
    <location>
        <begin position="345"/>
        <end position="377"/>
    </location>
</feature>
<feature type="compositionally biased region" description="Low complexity" evidence="1">
    <location>
        <begin position="345"/>
        <end position="355"/>
    </location>
</feature>
<evidence type="ECO:0000256" key="1">
    <source>
        <dbReference type="SAM" id="MobiDB-lite"/>
    </source>
</evidence>
<dbReference type="Proteomes" id="UP000297299">
    <property type="component" value="Unassembled WGS sequence"/>
</dbReference>
<reference evidence="3 4" key="1">
    <citation type="submission" date="2017-11" db="EMBL/GenBank/DDBJ databases">
        <title>Comparative genomics of Botrytis spp.</title>
        <authorList>
            <person name="Valero-Jimenez C.A."/>
            <person name="Tapia P."/>
            <person name="Veloso J."/>
            <person name="Silva-Moreno E."/>
            <person name="Staats M."/>
            <person name="Valdes J.H."/>
            <person name="Van Kan J.A.L."/>
        </authorList>
    </citation>
    <scope>NUCLEOTIDE SEQUENCE [LARGE SCALE GENOMIC DNA]</scope>
    <source>
        <strain evidence="3 4">MUCL2830</strain>
    </source>
</reference>
<dbReference type="AlphaFoldDB" id="A0A4Y8CEK1"/>
<name>A0A4Y8CEK1_9HELO</name>